<evidence type="ECO:0000313" key="3">
    <source>
        <dbReference type="Proteomes" id="UP001055101"/>
    </source>
</evidence>
<feature type="signal peptide" evidence="1">
    <location>
        <begin position="1"/>
        <end position="22"/>
    </location>
</feature>
<keyword evidence="1" id="KW-0732">Signal</keyword>
<accession>A0ABQ4TPI7</accession>
<sequence>MSVRLAPCLVCAFAVFANPAAAVPRAEPESCRASALRDESIDSLGPRGELVMASGARAILADLHWPETEPEATQAASYLMGFRGRPLAVSARGGDDRWGRARIEAVAEPASDADEPVDLAAGLVAAGLAHADAGESDILCRGDLIALEAEPRSARRGVWGAAVLDARDGPALGALAGRFVVAEGRIVGVGERADRTYLDFVRNSAAGLTVIVMKRTWRIMQERGLTAATLRGRLARVRGRVEVRRGPTLDIVSADMIEVPEGERALTR</sequence>
<evidence type="ECO:0008006" key="4">
    <source>
        <dbReference type="Google" id="ProtNLM"/>
    </source>
</evidence>
<dbReference type="SUPFAM" id="SSF50199">
    <property type="entry name" value="Staphylococcal nuclease"/>
    <property type="match status" value="1"/>
</dbReference>
<protein>
    <recommendedName>
        <fullName evidence="4">DNA-binding protein</fullName>
    </recommendedName>
</protein>
<gene>
    <name evidence="2" type="ORF">EKPJFOCH_3794</name>
</gene>
<proteinExistence type="predicted"/>
<evidence type="ECO:0000313" key="2">
    <source>
        <dbReference type="EMBL" id="GJE57280.1"/>
    </source>
</evidence>
<name>A0ABQ4TPI7_9HYPH</name>
<dbReference type="InterPro" id="IPR035437">
    <property type="entry name" value="SNase_OB-fold_sf"/>
</dbReference>
<reference evidence="2" key="1">
    <citation type="journal article" date="2021" name="Front. Microbiol.">
        <title>Comprehensive Comparative Genomics and Phenotyping of Methylobacterium Species.</title>
        <authorList>
            <person name="Alessa O."/>
            <person name="Ogura Y."/>
            <person name="Fujitani Y."/>
            <person name="Takami H."/>
            <person name="Hayashi T."/>
            <person name="Sahin N."/>
            <person name="Tani A."/>
        </authorList>
    </citation>
    <scope>NUCLEOTIDE SEQUENCE</scope>
    <source>
        <strain evidence="2">DSM 23674</strain>
    </source>
</reference>
<organism evidence="2 3">
    <name type="scientific">Methylobacterium thuringiense</name>
    <dbReference type="NCBI Taxonomy" id="1003091"/>
    <lineage>
        <taxon>Bacteria</taxon>
        <taxon>Pseudomonadati</taxon>
        <taxon>Pseudomonadota</taxon>
        <taxon>Alphaproteobacteria</taxon>
        <taxon>Hyphomicrobiales</taxon>
        <taxon>Methylobacteriaceae</taxon>
        <taxon>Methylobacterium</taxon>
    </lineage>
</organism>
<evidence type="ECO:0000256" key="1">
    <source>
        <dbReference type="SAM" id="SignalP"/>
    </source>
</evidence>
<keyword evidence="3" id="KW-1185">Reference proteome</keyword>
<comment type="caution">
    <text evidence="2">The sequence shown here is derived from an EMBL/GenBank/DDBJ whole genome shotgun (WGS) entry which is preliminary data.</text>
</comment>
<dbReference type="Proteomes" id="UP001055101">
    <property type="component" value="Unassembled WGS sequence"/>
</dbReference>
<feature type="chain" id="PRO_5045599788" description="DNA-binding protein" evidence="1">
    <location>
        <begin position="23"/>
        <end position="268"/>
    </location>
</feature>
<dbReference type="EMBL" id="BPRA01000020">
    <property type="protein sequence ID" value="GJE57280.1"/>
    <property type="molecule type" value="Genomic_DNA"/>
</dbReference>
<reference evidence="2" key="2">
    <citation type="submission" date="2021-08" db="EMBL/GenBank/DDBJ databases">
        <authorList>
            <person name="Tani A."/>
            <person name="Ola A."/>
            <person name="Ogura Y."/>
            <person name="Katsura K."/>
            <person name="Hayashi T."/>
        </authorList>
    </citation>
    <scope>NUCLEOTIDE SEQUENCE</scope>
    <source>
        <strain evidence="2">DSM 23674</strain>
    </source>
</reference>